<evidence type="ECO:0000313" key="4">
    <source>
        <dbReference type="Proteomes" id="UP001202922"/>
    </source>
</evidence>
<protein>
    <submittedName>
        <fullName evidence="3">Uncharacterized protein</fullName>
    </submittedName>
</protein>
<organism evidence="3 4">
    <name type="scientific">Sinomonas terrae</name>
    <dbReference type="NCBI Taxonomy" id="2908838"/>
    <lineage>
        <taxon>Bacteria</taxon>
        <taxon>Bacillati</taxon>
        <taxon>Actinomycetota</taxon>
        <taxon>Actinomycetes</taxon>
        <taxon>Micrococcales</taxon>
        <taxon>Micrococcaceae</taxon>
        <taxon>Sinomonas</taxon>
    </lineage>
</organism>
<keyword evidence="2" id="KW-0472">Membrane</keyword>
<dbReference type="Proteomes" id="UP001202922">
    <property type="component" value="Unassembled WGS sequence"/>
</dbReference>
<reference evidence="3 4" key="1">
    <citation type="submission" date="2022-03" db="EMBL/GenBank/DDBJ databases">
        <title>Sinomonas sp. isolated from a soil.</title>
        <authorList>
            <person name="Han J."/>
            <person name="Kim D.-U."/>
        </authorList>
    </citation>
    <scope>NUCLEOTIDE SEQUENCE [LARGE SCALE GENOMIC DNA]</scope>
    <source>
        <strain evidence="3 4">5-5</strain>
    </source>
</reference>
<feature type="transmembrane region" description="Helical" evidence="2">
    <location>
        <begin position="193"/>
        <end position="210"/>
    </location>
</feature>
<accession>A0ABS9U225</accession>
<keyword evidence="2" id="KW-0812">Transmembrane</keyword>
<evidence type="ECO:0000313" key="3">
    <source>
        <dbReference type="EMBL" id="MCH6470705.1"/>
    </source>
</evidence>
<feature type="transmembrane region" description="Helical" evidence="2">
    <location>
        <begin position="110"/>
        <end position="135"/>
    </location>
</feature>
<keyword evidence="4" id="KW-1185">Reference proteome</keyword>
<sequence length="212" mass="22889">MTTAEAVDTEQPAPTDLDATSRSAEGLPAPGDVAAPDTDTKVPSAQLRLVHDELNRQRDLTHKRHDSMRTRAIFLAGTAAAVLAAQSSRLQNSTLVMYHLTVGRLSITPILAWAPAAFTLLAVASALVAACYGLVCLRAEYGPEINATLFAQNALEVGVDAYAAEWALVGDKLAVHNDDNQRLEQLRKKFHRGGTYLVVSWVLVILQFGTTR</sequence>
<feature type="transmembrane region" description="Helical" evidence="2">
    <location>
        <begin position="72"/>
        <end position="90"/>
    </location>
</feature>
<dbReference type="EMBL" id="JAKZBV010000001">
    <property type="protein sequence ID" value="MCH6470705.1"/>
    <property type="molecule type" value="Genomic_DNA"/>
</dbReference>
<keyword evidence="2" id="KW-1133">Transmembrane helix</keyword>
<evidence type="ECO:0000256" key="2">
    <source>
        <dbReference type="SAM" id="Phobius"/>
    </source>
</evidence>
<gene>
    <name evidence="3" type="ORF">L0M17_12095</name>
</gene>
<name>A0ABS9U225_9MICC</name>
<comment type="caution">
    <text evidence="3">The sequence shown here is derived from an EMBL/GenBank/DDBJ whole genome shotgun (WGS) entry which is preliminary data.</text>
</comment>
<evidence type="ECO:0000256" key="1">
    <source>
        <dbReference type="SAM" id="MobiDB-lite"/>
    </source>
</evidence>
<proteinExistence type="predicted"/>
<dbReference type="RefSeq" id="WP_241054210.1">
    <property type="nucleotide sequence ID" value="NZ_JAKZBV010000001.1"/>
</dbReference>
<feature type="region of interest" description="Disordered" evidence="1">
    <location>
        <begin position="1"/>
        <end position="39"/>
    </location>
</feature>